<name>A0ABM9XIV4_9PAST</name>
<keyword evidence="9" id="KW-0472">Membrane</keyword>
<evidence type="ECO:0000256" key="5">
    <source>
        <dbReference type="ARBA" id="ARBA00022452"/>
    </source>
</evidence>
<evidence type="ECO:0000256" key="2">
    <source>
        <dbReference type="ARBA" id="ARBA00004442"/>
    </source>
</evidence>
<feature type="domain" description="Trimeric autotransporter adhesin YadA-like C-terminal membrane anchor" evidence="13">
    <location>
        <begin position="1275"/>
        <end position="1335"/>
    </location>
</feature>
<evidence type="ECO:0000256" key="8">
    <source>
        <dbReference type="ARBA" id="ARBA00022927"/>
    </source>
</evidence>
<dbReference type="EMBL" id="ACFT01000002">
    <property type="protein sequence ID" value="EEF16096.1"/>
    <property type="molecule type" value="Genomic_DNA"/>
</dbReference>
<keyword evidence="4" id="KW-0813">Transport</keyword>
<evidence type="ECO:0000313" key="15">
    <source>
        <dbReference type="EMBL" id="EEF16096.1"/>
    </source>
</evidence>
<feature type="chain" id="PRO_5045271668" description="Autotransporter adhesin" evidence="12">
    <location>
        <begin position="50"/>
        <end position="1335"/>
    </location>
</feature>
<evidence type="ECO:0008006" key="17">
    <source>
        <dbReference type="Google" id="ProtNLM"/>
    </source>
</evidence>
<dbReference type="RefSeq" id="WP_005817668.1">
    <property type="nucleotide sequence ID" value="NZ_ACFT01000002.1"/>
</dbReference>
<feature type="coiled-coil region" evidence="11">
    <location>
        <begin position="511"/>
        <end position="574"/>
    </location>
</feature>
<dbReference type="InterPro" id="IPR011049">
    <property type="entry name" value="Serralysin-like_metalloprot_C"/>
</dbReference>
<protein>
    <recommendedName>
        <fullName evidence="17">Autotransporter adhesin</fullName>
    </recommendedName>
</protein>
<evidence type="ECO:0000313" key="16">
    <source>
        <dbReference type="Proteomes" id="UP000003394"/>
    </source>
</evidence>
<dbReference type="InterPro" id="IPR045584">
    <property type="entry name" value="Pilin-like"/>
</dbReference>
<evidence type="ECO:0000259" key="14">
    <source>
        <dbReference type="Pfam" id="PF05662"/>
    </source>
</evidence>
<evidence type="ECO:0000256" key="7">
    <source>
        <dbReference type="ARBA" id="ARBA00022729"/>
    </source>
</evidence>
<evidence type="ECO:0000256" key="1">
    <source>
        <dbReference type="ARBA" id="ARBA00004241"/>
    </source>
</evidence>
<dbReference type="InterPro" id="IPR008635">
    <property type="entry name" value="Coiled_stalk_dom"/>
</dbReference>
<comment type="similarity">
    <text evidence="3">Belongs to the autotransporter-2 (AT-2) (TC 1.B.40) family.</text>
</comment>
<keyword evidence="16" id="KW-1185">Reference proteome</keyword>
<evidence type="ECO:0000256" key="9">
    <source>
        <dbReference type="ARBA" id="ARBA00023136"/>
    </source>
</evidence>
<dbReference type="Gene3D" id="1.20.5.170">
    <property type="match status" value="1"/>
</dbReference>
<keyword evidence="10" id="KW-0998">Cell outer membrane</keyword>
<evidence type="ECO:0000256" key="11">
    <source>
        <dbReference type="SAM" id="Coils"/>
    </source>
</evidence>
<evidence type="ECO:0000256" key="6">
    <source>
        <dbReference type="ARBA" id="ARBA00022692"/>
    </source>
</evidence>
<keyword evidence="7 12" id="KW-0732">Signal</keyword>
<proteinExistence type="inferred from homology"/>
<organism evidence="15 16">
    <name type="scientific">Actinobacillus minor 202</name>
    <dbReference type="NCBI Taxonomy" id="591023"/>
    <lineage>
        <taxon>Bacteria</taxon>
        <taxon>Pseudomonadati</taxon>
        <taxon>Pseudomonadota</taxon>
        <taxon>Gammaproteobacteria</taxon>
        <taxon>Pasteurellales</taxon>
        <taxon>Pasteurellaceae</taxon>
        <taxon>Actinobacillus</taxon>
    </lineage>
</organism>
<evidence type="ECO:0000259" key="13">
    <source>
        <dbReference type="Pfam" id="PF03895"/>
    </source>
</evidence>
<evidence type="ECO:0000256" key="3">
    <source>
        <dbReference type="ARBA" id="ARBA00005848"/>
    </source>
</evidence>
<reference evidence="15 16" key="1">
    <citation type="journal article" date="2010" name="Vet. Microbiol.">
        <title>Production of haemolysins by strains of the Actinobacillus minor/porcitonsillarum complex.</title>
        <authorList>
            <person name="Arya G."/>
            <person name="Niven D.F."/>
        </authorList>
    </citation>
    <scope>NUCLEOTIDE SEQUENCE [LARGE SCALE GENOMIC DNA]</scope>
    <source>
        <strain evidence="16">strain 202</strain>
    </source>
</reference>
<evidence type="ECO:0000256" key="12">
    <source>
        <dbReference type="SAM" id="SignalP"/>
    </source>
</evidence>
<dbReference type="Gene3D" id="3.30.1300.30">
    <property type="entry name" value="GSPII I/J protein-like"/>
    <property type="match status" value="1"/>
</dbReference>
<dbReference type="Pfam" id="PF05662">
    <property type="entry name" value="YadA_stalk"/>
    <property type="match status" value="2"/>
</dbReference>
<feature type="domain" description="Trimeric autotransporter adhesin YadA-like stalk" evidence="14">
    <location>
        <begin position="715"/>
        <end position="747"/>
    </location>
</feature>
<sequence>MNKVYMVKRNAHGQSVVCSEKTKARGKVKSIALAVAAASAMLASVDVVAATTLGKNQTITDTTSVAIGNNVIATGADTVAVGDYTKVTGDESTALGERATTFGNQATATGSYAFADGNQSTSNGHASSAMAIDTIAIGVNSGAAGGSMSKEDWDKLIVIDREIKELDPSQFTKTVTTPSETPTEPDRTRLTAAEKNQPFIATTEVARVISPTPMFYGLPDDETNITELANVMNIHIMSQVTGELGSFYTTLLSAGKDYSSSNDGLMYAMPRGDGLWTFAEGVVSNPDYLLTKTARGNQYNTSVNSAVGHYYTLRDVLNMDGRASDFDPTRPPSITFPTTDEEMAAAEEKYAYLYEAAIRTSEMLRPEILRSEYSRIKNLAVQNLDQQAIDIAVAFFNGTATQNQVDSYASTPDKVQQLKDAMVVTQTLKQIRTSYSYLQNHVGLNKSSVQQTGTGSIGGAYGDEVKTTWDFREVDPNTLFSGTLTTPDSGVDGSAPKTNRYIEDLEMNGGIEAMRAAYNELKAAREEYNTALAEYEAAVAAGGTGGTTTTTTDLAAYEAALAEKQAELTKLANAAGFDGTFESLSDVFGSKAGRAIAIGNSAYVSGDESVGVGYGNKVTGNQANVFGTHNTVTADNNNVVGNNNTVTTAGNNILGNTVTFAAGVATVGNVALGNDSVIGAAVPTKFVDISGTTYDFAGTNPTSVVTVGSAGAERQITNVAAGQVTASSTDAINGSQLYAVVEALNAIQTINIDDISDAISTEINITGSDNVQVSREGNNFTISATGTTLTAGDNITVEGNATNGYTIKATNTQSVVKAGNGVTVDVANNDIGTKDYTVSTKIGDGLTFGSNGEIKATGTIINAGDNITVTGDALNGYTISTKGGITDEQLQDVINQINGIVDTNTQSTTSAGQGIIVTETDNANGTKNYAVSIKATDGLTFDDNGNIKVSDTLVKAGDNVQVSGNAKDGFTVSAKGTEITAGDNVNVSGDAKNGYTISVDNMRTTVTGGQGAEVTSSDNTDGSKNYTVNVKVGEGLTYDDKGNLVNNMKLTAGENVQVSGDAKGGYTISATDTNTQATVSADKGITITETNNANGTKNYAVSAKLGKGLKVDENGAIAATAQPINGGAGVSITTNAQDEAVVNVAGVTTTTDDGKSYTRSDLTKSVGVKGDGKNIRTSTSANGDVQVKLADDVKVNSVAIHNGPTINQQGINANNTRITNVQDGVAPTDAVNVRQLNQQGNILNQRIDNLADNVKKNKKRNDAGIASTAAMANIPQVMLAGKSGVGVGVGHRSGQNAIAVGYSRASDNAKHIIKLSAGLDTQSKATFGAGYMYQW</sequence>
<keyword evidence="8" id="KW-0653">Protein transport</keyword>
<feature type="domain" description="Trimeric autotransporter adhesin YadA-like stalk" evidence="14">
    <location>
        <begin position="1217"/>
        <end position="1257"/>
    </location>
</feature>
<keyword evidence="11" id="KW-0175">Coiled coil</keyword>
<dbReference type="Gene3D" id="2.10.25.20">
    <property type="entry name" value="reovirus attachment protein sigma1, domain 1"/>
    <property type="match status" value="2"/>
</dbReference>
<dbReference type="SUPFAM" id="SSF101967">
    <property type="entry name" value="Adhesin YadA, collagen-binding domain"/>
    <property type="match status" value="2"/>
</dbReference>
<dbReference type="InterPro" id="IPR005594">
    <property type="entry name" value="YadA_C"/>
</dbReference>
<keyword evidence="5" id="KW-1134">Transmembrane beta strand</keyword>
<dbReference type="Gene3D" id="2.150.10.10">
    <property type="entry name" value="Serralysin-like metalloprotease, C-terminal"/>
    <property type="match status" value="2"/>
</dbReference>
<evidence type="ECO:0000256" key="4">
    <source>
        <dbReference type="ARBA" id="ARBA00022448"/>
    </source>
</evidence>
<evidence type="ECO:0000256" key="10">
    <source>
        <dbReference type="ARBA" id="ARBA00023237"/>
    </source>
</evidence>
<comment type="subcellular location">
    <subcellularLocation>
        <location evidence="2">Cell outer membrane</location>
    </subcellularLocation>
    <subcellularLocation>
        <location evidence="1">Cell surface</location>
    </subcellularLocation>
</comment>
<comment type="caution">
    <text evidence="15">The sequence shown here is derived from an EMBL/GenBank/DDBJ whole genome shotgun (WGS) entry which is preliminary data.</text>
</comment>
<gene>
    <name evidence="15" type="ORF">AM202_0050</name>
</gene>
<dbReference type="CDD" id="cd12820">
    <property type="entry name" value="LbR_YadA-like"/>
    <property type="match status" value="1"/>
</dbReference>
<accession>A0ABM9XIV4</accession>
<dbReference type="Pfam" id="PF03895">
    <property type="entry name" value="YadA_anchor"/>
    <property type="match status" value="1"/>
</dbReference>
<dbReference type="Proteomes" id="UP000003394">
    <property type="component" value="Unassembled WGS sequence"/>
</dbReference>
<feature type="signal peptide" evidence="12">
    <location>
        <begin position="1"/>
        <end position="49"/>
    </location>
</feature>
<dbReference type="SUPFAM" id="SSF54523">
    <property type="entry name" value="Pili subunits"/>
    <property type="match status" value="1"/>
</dbReference>
<keyword evidence="6" id="KW-0812">Transmembrane</keyword>